<dbReference type="Pfam" id="PF13359">
    <property type="entry name" value="DDE_Tnp_4"/>
    <property type="match status" value="1"/>
</dbReference>
<name>A0ABN8LA48_9CNID</name>
<feature type="compositionally biased region" description="Acidic residues" evidence="3">
    <location>
        <begin position="227"/>
        <end position="237"/>
    </location>
</feature>
<reference evidence="5 6" key="1">
    <citation type="submission" date="2022-05" db="EMBL/GenBank/DDBJ databases">
        <authorList>
            <consortium name="Genoscope - CEA"/>
            <person name="William W."/>
        </authorList>
    </citation>
    <scope>NUCLEOTIDE SEQUENCE [LARGE SCALE GENOMIC DNA]</scope>
</reference>
<evidence type="ECO:0000256" key="1">
    <source>
        <dbReference type="ARBA" id="ARBA00001968"/>
    </source>
</evidence>
<comment type="cofactor">
    <cofactor evidence="1">
        <name>a divalent metal cation</name>
        <dbReference type="ChEBI" id="CHEBI:60240"/>
    </cofactor>
</comment>
<evidence type="ECO:0000313" key="6">
    <source>
        <dbReference type="Proteomes" id="UP001159427"/>
    </source>
</evidence>
<gene>
    <name evidence="5" type="ORF">PEVE_00022488</name>
</gene>
<evidence type="ECO:0000256" key="2">
    <source>
        <dbReference type="ARBA" id="ARBA00022723"/>
    </source>
</evidence>
<dbReference type="EMBL" id="CALNXI010000003">
    <property type="protein sequence ID" value="CAH3013850.1"/>
    <property type="molecule type" value="Genomic_DNA"/>
</dbReference>
<comment type="caution">
    <text evidence="5">The sequence shown here is derived from an EMBL/GenBank/DDBJ whole genome shotgun (WGS) entry which is preliminary data.</text>
</comment>
<keyword evidence="6" id="KW-1185">Reference proteome</keyword>
<keyword evidence="2" id="KW-0479">Metal-binding</keyword>
<evidence type="ECO:0000259" key="4">
    <source>
        <dbReference type="Pfam" id="PF13359"/>
    </source>
</evidence>
<feature type="domain" description="DDE Tnp4" evidence="4">
    <location>
        <begin position="113"/>
        <end position="178"/>
    </location>
</feature>
<protein>
    <recommendedName>
        <fullName evidence="4">DDE Tnp4 domain-containing protein</fullName>
    </recommendedName>
</protein>
<sequence>MTLTRRTFQFVVKLVRNSVEKRDTATIIITGKVPTSRSGIVASCQSEAYRTVASMFGIGKSTAVEIKNSFIHALHELYKDWITFPASVQETGEAIQRFSDNNLFNILQILGAIDGSHIPIKSPKHNKESYLNRMHFYFMNLQENVGFDGRFLDISAGFPSSIHDSRVLRMSGLYDSCDCGAHTWCIEGKVEMFAKRIGILAENAPGTIAACILHNICIENVEPDLDIDDSDDDDDSKDDFVDGGTSANADPVRGVLQRNLLHL</sequence>
<evidence type="ECO:0000256" key="3">
    <source>
        <dbReference type="SAM" id="MobiDB-lite"/>
    </source>
</evidence>
<dbReference type="Proteomes" id="UP001159427">
    <property type="component" value="Unassembled WGS sequence"/>
</dbReference>
<accession>A0ABN8LA48</accession>
<proteinExistence type="predicted"/>
<dbReference type="InterPro" id="IPR027806">
    <property type="entry name" value="HARBI1_dom"/>
</dbReference>
<organism evidence="5 6">
    <name type="scientific">Porites evermanni</name>
    <dbReference type="NCBI Taxonomy" id="104178"/>
    <lineage>
        <taxon>Eukaryota</taxon>
        <taxon>Metazoa</taxon>
        <taxon>Cnidaria</taxon>
        <taxon>Anthozoa</taxon>
        <taxon>Hexacorallia</taxon>
        <taxon>Scleractinia</taxon>
        <taxon>Fungiina</taxon>
        <taxon>Poritidae</taxon>
        <taxon>Porites</taxon>
    </lineage>
</organism>
<feature type="region of interest" description="Disordered" evidence="3">
    <location>
        <begin position="227"/>
        <end position="250"/>
    </location>
</feature>
<evidence type="ECO:0000313" key="5">
    <source>
        <dbReference type="EMBL" id="CAH3013850.1"/>
    </source>
</evidence>